<name>A0A1S8A5W9_ROSNE</name>
<dbReference type="AlphaFoldDB" id="A0A1S8A5W9"/>
<keyword evidence="2" id="KW-1185">Reference proteome</keyword>
<sequence length="107" mass="11701">MGTERGAHYDIALTACPVVAGNAFNGFLATDRQSKEQVVSSPDILLEGVLTGSEYWFFADERDGTLPQEEATGTSLARATNPSPCFQDLVFPHDRVPRTWISLKDTP</sequence>
<dbReference type="OrthoDB" id="2142759at2759"/>
<protein>
    <submittedName>
        <fullName evidence="1">Putative endoglucanase type c</fullName>
    </submittedName>
</protein>
<dbReference type="Proteomes" id="UP000054516">
    <property type="component" value="Unassembled WGS sequence"/>
</dbReference>
<dbReference type="EMBL" id="DF977452">
    <property type="protein sequence ID" value="GAW25451.1"/>
    <property type="molecule type" value="Genomic_DNA"/>
</dbReference>
<proteinExistence type="predicted"/>
<organism evidence="1">
    <name type="scientific">Rosellinia necatrix</name>
    <name type="common">White root-rot fungus</name>
    <dbReference type="NCBI Taxonomy" id="77044"/>
    <lineage>
        <taxon>Eukaryota</taxon>
        <taxon>Fungi</taxon>
        <taxon>Dikarya</taxon>
        <taxon>Ascomycota</taxon>
        <taxon>Pezizomycotina</taxon>
        <taxon>Sordariomycetes</taxon>
        <taxon>Xylariomycetidae</taxon>
        <taxon>Xylariales</taxon>
        <taxon>Xylariaceae</taxon>
        <taxon>Rosellinia</taxon>
    </lineage>
</organism>
<evidence type="ECO:0000313" key="2">
    <source>
        <dbReference type="Proteomes" id="UP000054516"/>
    </source>
</evidence>
<accession>A0A1S8A5W9</accession>
<gene>
    <name evidence="1" type="ORF">SAMD00023353_0700430</name>
</gene>
<evidence type="ECO:0000313" key="1">
    <source>
        <dbReference type="EMBL" id="GAW25451.1"/>
    </source>
</evidence>
<reference evidence="1" key="1">
    <citation type="submission" date="2016-03" db="EMBL/GenBank/DDBJ databases">
        <title>Draft genome sequence of Rosellinia necatrix.</title>
        <authorList>
            <person name="Kanematsu S."/>
        </authorList>
    </citation>
    <scope>NUCLEOTIDE SEQUENCE [LARGE SCALE GENOMIC DNA]</scope>
    <source>
        <strain evidence="1">W97</strain>
    </source>
</reference>